<reference evidence="1 2" key="1">
    <citation type="submission" date="2020-11" db="EMBL/GenBank/DDBJ databases">
        <title>Draft genome sequencing of a Lachnospiraceae strain isolated from anoxic soil subjected to BSD treatment.</title>
        <authorList>
            <person name="Uek A."/>
            <person name="Tonouchi A."/>
        </authorList>
    </citation>
    <scope>NUCLEOTIDE SEQUENCE [LARGE SCALE GENOMIC DNA]</scope>
    <source>
        <strain evidence="1 2">TB5</strain>
    </source>
</reference>
<evidence type="ECO:0000313" key="2">
    <source>
        <dbReference type="Proteomes" id="UP000595897"/>
    </source>
</evidence>
<dbReference type="Proteomes" id="UP000595897">
    <property type="component" value="Chromosome"/>
</dbReference>
<evidence type="ECO:0000313" key="1">
    <source>
        <dbReference type="EMBL" id="BCN30224.1"/>
    </source>
</evidence>
<dbReference type="KEGG" id="ahb:bsdtb5_15190"/>
<gene>
    <name evidence="1" type="ORF">bsdtb5_15190</name>
</gene>
<name>A0A7R7EK54_9FIRM</name>
<dbReference type="EMBL" id="AP024169">
    <property type="protein sequence ID" value="BCN30224.1"/>
    <property type="molecule type" value="Genomic_DNA"/>
</dbReference>
<keyword evidence="2" id="KW-1185">Reference proteome</keyword>
<organism evidence="1 2">
    <name type="scientific">Anaeromicropila herbilytica</name>
    <dbReference type="NCBI Taxonomy" id="2785025"/>
    <lineage>
        <taxon>Bacteria</taxon>
        <taxon>Bacillati</taxon>
        <taxon>Bacillota</taxon>
        <taxon>Clostridia</taxon>
        <taxon>Lachnospirales</taxon>
        <taxon>Lachnospiraceae</taxon>
        <taxon>Anaeromicropila</taxon>
    </lineage>
</organism>
<dbReference type="AlphaFoldDB" id="A0A7R7EK54"/>
<dbReference type="RefSeq" id="WP_271715460.1">
    <property type="nucleotide sequence ID" value="NZ_AP024169.1"/>
</dbReference>
<protein>
    <submittedName>
        <fullName evidence="1">Uncharacterized protein</fullName>
    </submittedName>
</protein>
<accession>A0A7R7EK54</accession>
<sequence>MEVLERNGGMKMEAIKLKQVGLRDMKRMEEESLSNYVTITQHQKGEMPIETKLMLEGYECYFIMVNDNVIGKIEIEYDKDECTILLFMLQKDYHEQELQNQIIEHIKTMYPEAKHWN</sequence>
<proteinExistence type="predicted"/>